<dbReference type="GO" id="GO:0008270">
    <property type="term" value="F:zinc ion binding"/>
    <property type="evidence" value="ECO:0007669"/>
    <property type="project" value="UniProtKB-KW"/>
</dbReference>
<dbReference type="Gene3D" id="4.10.60.10">
    <property type="entry name" value="Zinc finger, CCHC-type"/>
    <property type="match status" value="1"/>
</dbReference>
<dbReference type="PROSITE" id="PS50158">
    <property type="entry name" value="ZF_CCHC"/>
    <property type="match status" value="1"/>
</dbReference>
<evidence type="ECO:0000259" key="4">
    <source>
        <dbReference type="PROSITE" id="PS50158"/>
    </source>
</evidence>
<organism evidence="5 6">
    <name type="scientific">Hypsizygus marmoreus</name>
    <name type="common">White beech mushroom</name>
    <name type="synonym">Agaricus marmoreus</name>
    <dbReference type="NCBI Taxonomy" id="39966"/>
    <lineage>
        <taxon>Eukaryota</taxon>
        <taxon>Fungi</taxon>
        <taxon>Dikarya</taxon>
        <taxon>Basidiomycota</taxon>
        <taxon>Agaricomycotina</taxon>
        <taxon>Agaricomycetes</taxon>
        <taxon>Agaricomycetidae</taxon>
        <taxon>Agaricales</taxon>
        <taxon>Tricholomatineae</taxon>
        <taxon>Lyophyllaceae</taxon>
        <taxon>Hypsizygus</taxon>
    </lineage>
</organism>
<dbReference type="STRING" id="39966.A0A369JY17"/>
<dbReference type="InParanoid" id="A0A369JY17"/>
<reference evidence="5" key="1">
    <citation type="submission" date="2018-04" db="EMBL/GenBank/DDBJ databases">
        <title>Whole genome sequencing of Hypsizygus marmoreus.</title>
        <authorList>
            <person name="Choi I.-G."/>
            <person name="Min B."/>
            <person name="Kim J.-G."/>
            <person name="Kim S."/>
            <person name="Oh Y.-L."/>
            <person name="Kong W.-S."/>
            <person name="Park H."/>
            <person name="Jeong J."/>
            <person name="Song E.-S."/>
        </authorList>
    </citation>
    <scope>NUCLEOTIDE SEQUENCE [LARGE SCALE GENOMIC DNA]</scope>
    <source>
        <strain evidence="5">51987-8</strain>
    </source>
</reference>
<name>A0A369JY17_HYPMA</name>
<feature type="region of interest" description="Disordered" evidence="3">
    <location>
        <begin position="236"/>
        <end position="260"/>
    </location>
</feature>
<dbReference type="EMBL" id="LUEZ02000044">
    <property type="protein sequence ID" value="RDB24314.1"/>
    <property type="molecule type" value="Genomic_DNA"/>
</dbReference>
<evidence type="ECO:0000256" key="3">
    <source>
        <dbReference type="SAM" id="MobiDB-lite"/>
    </source>
</evidence>
<sequence length="260" mass="29123">MQADSKSHLPTKLNADNYYAWSYRMELKLRKLGVWSLVNGEESRPVGSDNHKVVKAWRTRVDLALSEIVGEVGDAQLVHTRSSRDPHLVWERLKSVHMSQGLGSVISTWQKFFQLKKASNVSVQAHAAALRELADRLTFLDDGPSESLMVAVLMLSLPESYNSLIVSLDSHTERTDFDFVVAHCINEEARQLGAGKRSGSDVAYSADARPKRDRKDVTCYRCQKKGHYRNECQEKLAEDGKKDSAAGAVVDDSNSEDEAW</sequence>
<dbReference type="GO" id="GO:0006397">
    <property type="term" value="P:mRNA processing"/>
    <property type="evidence" value="ECO:0007669"/>
    <property type="project" value="UniProtKB-KW"/>
</dbReference>
<accession>A0A369JY17</accession>
<dbReference type="PANTHER" id="PTHR47481">
    <property type="match status" value="1"/>
</dbReference>
<dbReference type="GO" id="GO:0003676">
    <property type="term" value="F:nucleic acid binding"/>
    <property type="evidence" value="ECO:0007669"/>
    <property type="project" value="InterPro"/>
</dbReference>
<evidence type="ECO:0000256" key="1">
    <source>
        <dbReference type="ARBA" id="ARBA00022664"/>
    </source>
</evidence>
<dbReference type="SMART" id="SM00343">
    <property type="entry name" value="ZnF_C2HC"/>
    <property type="match status" value="1"/>
</dbReference>
<keyword evidence="1" id="KW-0507">mRNA processing</keyword>
<evidence type="ECO:0000313" key="6">
    <source>
        <dbReference type="Proteomes" id="UP000076154"/>
    </source>
</evidence>
<feature type="domain" description="CCHC-type" evidence="4">
    <location>
        <begin position="219"/>
        <end position="234"/>
    </location>
</feature>
<protein>
    <recommendedName>
        <fullName evidence="4">CCHC-type domain-containing protein</fullName>
    </recommendedName>
</protein>
<dbReference type="PANTHER" id="PTHR47481:SF7">
    <property type="entry name" value="CCHC-TYPE DOMAIN-CONTAINING PROTEIN"/>
    <property type="match status" value="1"/>
</dbReference>
<keyword evidence="2" id="KW-0862">Zinc</keyword>
<dbReference type="AlphaFoldDB" id="A0A369JY17"/>
<dbReference type="InterPro" id="IPR036875">
    <property type="entry name" value="Znf_CCHC_sf"/>
</dbReference>
<dbReference type="Pfam" id="PF00098">
    <property type="entry name" value="zf-CCHC"/>
    <property type="match status" value="1"/>
</dbReference>
<evidence type="ECO:0000256" key="2">
    <source>
        <dbReference type="PROSITE-ProRule" id="PRU00047"/>
    </source>
</evidence>
<gene>
    <name evidence="5" type="ORF">Hypma_008360</name>
</gene>
<dbReference type="Proteomes" id="UP000076154">
    <property type="component" value="Unassembled WGS sequence"/>
</dbReference>
<dbReference type="OrthoDB" id="3265539at2759"/>
<keyword evidence="2" id="KW-0479">Metal-binding</keyword>
<keyword evidence="6" id="KW-1185">Reference proteome</keyword>
<proteinExistence type="predicted"/>
<keyword evidence="2" id="KW-0863">Zinc-finger</keyword>
<feature type="region of interest" description="Disordered" evidence="3">
    <location>
        <begin position="196"/>
        <end position="216"/>
    </location>
</feature>
<dbReference type="SUPFAM" id="SSF57756">
    <property type="entry name" value="Retrovirus zinc finger-like domains"/>
    <property type="match status" value="1"/>
</dbReference>
<dbReference type="Pfam" id="PF14223">
    <property type="entry name" value="Retrotran_gag_2"/>
    <property type="match status" value="1"/>
</dbReference>
<comment type="caution">
    <text evidence="5">The sequence shown here is derived from an EMBL/GenBank/DDBJ whole genome shotgun (WGS) entry which is preliminary data.</text>
</comment>
<dbReference type="InterPro" id="IPR001878">
    <property type="entry name" value="Znf_CCHC"/>
</dbReference>
<evidence type="ECO:0000313" key="5">
    <source>
        <dbReference type="EMBL" id="RDB24314.1"/>
    </source>
</evidence>